<dbReference type="SUPFAM" id="SSF55729">
    <property type="entry name" value="Acyl-CoA N-acyltransferases (Nat)"/>
    <property type="match status" value="1"/>
</dbReference>
<dbReference type="PROSITE" id="PS51186">
    <property type="entry name" value="GNAT"/>
    <property type="match status" value="1"/>
</dbReference>
<reference evidence="2 3" key="1">
    <citation type="submission" date="2020-07" db="EMBL/GenBank/DDBJ databases">
        <authorList>
            <person name="Feng H."/>
        </authorList>
    </citation>
    <scope>NUCLEOTIDE SEQUENCE [LARGE SCALE GENOMIC DNA]</scope>
    <source>
        <strain evidence="3">s-10</strain>
    </source>
</reference>
<evidence type="ECO:0000259" key="1">
    <source>
        <dbReference type="PROSITE" id="PS51186"/>
    </source>
</evidence>
<feature type="domain" description="N-acetyltransferase" evidence="1">
    <location>
        <begin position="14"/>
        <end position="178"/>
    </location>
</feature>
<dbReference type="InterPro" id="IPR016181">
    <property type="entry name" value="Acyl_CoA_acyltransferase"/>
</dbReference>
<sequence length="190" mass="21813">MDHKPVINFSGSLVSLGPLSRELCPLYQKWNNDFQTTRNLAVSRPVTLDEQVASFEGFAKPDSNHVFFTIYEKGNMRPIGITYLADIDHQNRTAEFGIIIGEEECRGKGFGTETTQLILSYAFYVLGLHNVMLKVYEFNKSAIRVYEKAGFMECGRRRQAHFMRGRLWDVIFMECLASEFNNPILNNNLL</sequence>
<dbReference type="EMBL" id="JACEIQ010000012">
    <property type="protein sequence ID" value="MBA4495057.1"/>
    <property type="molecule type" value="Genomic_DNA"/>
</dbReference>
<evidence type="ECO:0000313" key="2">
    <source>
        <dbReference type="EMBL" id="MBA4495057.1"/>
    </source>
</evidence>
<protein>
    <submittedName>
        <fullName evidence="2">GNAT family N-acetyltransferase</fullName>
    </submittedName>
</protein>
<name>A0A7W1WS36_9BACL</name>
<accession>A0A7W1WS36</accession>
<dbReference type="Gene3D" id="3.40.630.30">
    <property type="match status" value="1"/>
</dbReference>
<dbReference type="PANTHER" id="PTHR43415:SF3">
    <property type="entry name" value="GNAT-FAMILY ACETYLTRANSFERASE"/>
    <property type="match status" value="1"/>
</dbReference>
<dbReference type="AlphaFoldDB" id="A0A7W1WS36"/>
<comment type="caution">
    <text evidence="2">The sequence shown here is derived from an EMBL/GenBank/DDBJ whole genome shotgun (WGS) entry which is preliminary data.</text>
</comment>
<dbReference type="RefSeq" id="WP_181752303.1">
    <property type="nucleotide sequence ID" value="NZ_JACEIQ010000012.1"/>
</dbReference>
<keyword evidence="3" id="KW-1185">Reference proteome</keyword>
<evidence type="ECO:0000313" key="3">
    <source>
        <dbReference type="Proteomes" id="UP000535491"/>
    </source>
</evidence>
<dbReference type="GO" id="GO:0016747">
    <property type="term" value="F:acyltransferase activity, transferring groups other than amino-acyl groups"/>
    <property type="evidence" value="ECO:0007669"/>
    <property type="project" value="InterPro"/>
</dbReference>
<dbReference type="Proteomes" id="UP000535491">
    <property type="component" value="Unassembled WGS sequence"/>
</dbReference>
<proteinExistence type="predicted"/>
<organism evidence="2 3">
    <name type="scientific">Paenactinomyces guangxiensis</name>
    <dbReference type="NCBI Taxonomy" id="1490290"/>
    <lineage>
        <taxon>Bacteria</taxon>
        <taxon>Bacillati</taxon>
        <taxon>Bacillota</taxon>
        <taxon>Bacilli</taxon>
        <taxon>Bacillales</taxon>
        <taxon>Thermoactinomycetaceae</taxon>
        <taxon>Paenactinomyces</taxon>
    </lineage>
</organism>
<dbReference type="PANTHER" id="PTHR43415">
    <property type="entry name" value="SPERMIDINE N(1)-ACETYLTRANSFERASE"/>
    <property type="match status" value="1"/>
</dbReference>
<dbReference type="Pfam" id="PF13302">
    <property type="entry name" value="Acetyltransf_3"/>
    <property type="match status" value="1"/>
</dbReference>
<keyword evidence="2" id="KW-0808">Transferase</keyword>
<dbReference type="InterPro" id="IPR000182">
    <property type="entry name" value="GNAT_dom"/>
</dbReference>
<gene>
    <name evidence="2" type="ORF">H1191_12130</name>
</gene>